<dbReference type="STRING" id="167539.Pro_1182"/>
<evidence type="ECO:0000256" key="1">
    <source>
        <dbReference type="SAM" id="Phobius"/>
    </source>
</evidence>
<evidence type="ECO:0000313" key="3">
    <source>
        <dbReference type="Proteomes" id="UP000001420"/>
    </source>
</evidence>
<feature type="transmembrane region" description="Helical" evidence="1">
    <location>
        <begin position="28"/>
        <end position="59"/>
    </location>
</feature>
<dbReference type="EMBL" id="AE017126">
    <property type="protein sequence ID" value="AAQ00227.1"/>
    <property type="molecule type" value="Genomic_DNA"/>
</dbReference>
<dbReference type="KEGG" id="pma:Pro_1182"/>
<organism evidence="2 3">
    <name type="scientific">Prochlorococcus marinus (strain SARG / CCMP1375 / SS120)</name>
    <dbReference type="NCBI Taxonomy" id="167539"/>
    <lineage>
        <taxon>Bacteria</taxon>
        <taxon>Bacillati</taxon>
        <taxon>Cyanobacteriota</taxon>
        <taxon>Cyanophyceae</taxon>
        <taxon>Synechococcales</taxon>
        <taxon>Prochlorococcaceae</taxon>
        <taxon>Prochlorococcus</taxon>
    </lineage>
</organism>
<name>Q7VBB5_PROMA</name>
<dbReference type="HOGENOM" id="CLU_2808988_0_0_3"/>
<keyword evidence="1" id="KW-0812">Transmembrane</keyword>
<dbReference type="PATRIC" id="fig|167539.5.peg.1238"/>
<keyword evidence="1" id="KW-1133">Transmembrane helix</keyword>
<sequence>MAIEPEVIPSNSKEGETASVIYPNWLTILLLIFFFFIIYISIKTIFTLTLIAIGLIFILNQARKLIS</sequence>
<protein>
    <submittedName>
        <fullName evidence="2">Uncharacterized protein</fullName>
    </submittedName>
</protein>
<dbReference type="Proteomes" id="UP000001420">
    <property type="component" value="Chromosome"/>
</dbReference>
<gene>
    <name evidence="2" type="ordered locus">Pro_1182</name>
</gene>
<accession>Q7VBB5</accession>
<evidence type="ECO:0000313" key="2">
    <source>
        <dbReference type="EMBL" id="AAQ00227.1"/>
    </source>
</evidence>
<reference evidence="2 3" key="1">
    <citation type="journal article" date="2003" name="Proc. Natl. Acad. Sci. U.S.A.">
        <title>Genome sequence of the cyanobacterium Prochlorococcus marinus SS120, a nearly minimal oxyphototrophic genome.</title>
        <authorList>
            <person name="Dufresne A."/>
            <person name="Salanoubat M."/>
            <person name="Partensky F."/>
            <person name="Artiguenave F."/>
            <person name="Axmann I.M."/>
            <person name="Barbe V."/>
            <person name="Duprat S."/>
            <person name="Galperin M.Y."/>
            <person name="Koonin E.V."/>
            <person name="Le Gall F."/>
            <person name="Makarova K.S."/>
            <person name="Ostrowski M."/>
            <person name="Oztas S."/>
            <person name="Robert C."/>
            <person name="Rogozin I.B."/>
            <person name="Scanlan D.J."/>
            <person name="Tandeau de Marsac N."/>
            <person name="Weissenbach J."/>
            <person name="Wincker P."/>
            <person name="Wolf Y.I."/>
            <person name="Hess W.R."/>
        </authorList>
    </citation>
    <scope>NUCLEOTIDE SEQUENCE [LARGE SCALE GENOMIC DNA]</scope>
    <source>
        <strain evidence="3">SARG / CCMP1375 / SS120</strain>
    </source>
</reference>
<keyword evidence="3" id="KW-1185">Reference proteome</keyword>
<dbReference type="EnsemblBacteria" id="AAQ00227">
    <property type="protein sequence ID" value="AAQ00227"/>
    <property type="gene ID" value="Pro_1182"/>
</dbReference>
<proteinExistence type="predicted"/>
<keyword evidence="1" id="KW-0472">Membrane</keyword>
<dbReference type="AlphaFoldDB" id="Q7VBB5"/>